<dbReference type="AlphaFoldDB" id="A0A7S1N8H5"/>
<sequence length="137" mass="14561">MKCTLSISTTLIPGPGLMPTCSTRVHQWVPKILDRPNRGSGANGLLPFVNFTACPALPPPPLLCAHWTLPVLIPIVTLVPLLPFPFLATRATLIGQVAVDCTCEKTLSGTFVLCISKVPTLPHLAHAIHSISANNTP</sequence>
<evidence type="ECO:0000313" key="1">
    <source>
        <dbReference type="EMBL" id="CAD9004243.1"/>
    </source>
</evidence>
<gene>
    <name evidence="1" type="ORF">EGYM00392_LOCUS15328</name>
</gene>
<protein>
    <submittedName>
        <fullName evidence="1">Uncharacterized protein</fullName>
    </submittedName>
</protein>
<accession>A0A7S1N8H5</accession>
<reference evidence="1" key="1">
    <citation type="submission" date="2021-01" db="EMBL/GenBank/DDBJ databases">
        <authorList>
            <person name="Corre E."/>
            <person name="Pelletier E."/>
            <person name="Niang G."/>
            <person name="Scheremetjew M."/>
            <person name="Finn R."/>
            <person name="Kale V."/>
            <person name="Holt S."/>
            <person name="Cochrane G."/>
            <person name="Meng A."/>
            <person name="Brown T."/>
            <person name="Cohen L."/>
        </authorList>
    </citation>
    <scope>NUCLEOTIDE SEQUENCE</scope>
    <source>
        <strain evidence="1">NIES-381</strain>
    </source>
</reference>
<organism evidence="1">
    <name type="scientific">Eutreptiella gymnastica</name>
    <dbReference type="NCBI Taxonomy" id="73025"/>
    <lineage>
        <taxon>Eukaryota</taxon>
        <taxon>Discoba</taxon>
        <taxon>Euglenozoa</taxon>
        <taxon>Euglenida</taxon>
        <taxon>Spirocuta</taxon>
        <taxon>Euglenophyceae</taxon>
        <taxon>Eutreptiales</taxon>
        <taxon>Eutreptiaceae</taxon>
        <taxon>Eutreptiella</taxon>
    </lineage>
</organism>
<name>A0A7S1N8H5_9EUGL</name>
<dbReference type="EMBL" id="HBGA01042033">
    <property type="protein sequence ID" value="CAD9004243.1"/>
    <property type="molecule type" value="Transcribed_RNA"/>
</dbReference>
<proteinExistence type="predicted"/>